<name>A0A0A8YVD2_ARUDO</name>
<dbReference type="AlphaFoldDB" id="A0A0A8YVD2"/>
<accession>A0A0A8YVD2</accession>
<reference evidence="1" key="2">
    <citation type="journal article" date="2015" name="Data Brief">
        <title>Shoot transcriptome of the giant reed, Arundo donax.</title>
        <authorList>
            <person name="Barrero R.A."/>
            <person name="Guerrero F.D."/>
            <person name="Moolhuijzen P."/>
            <person name="Goolsby J.A."/>
            <person name="Tidwell J."/>
            <person name="Bellgard S.E."/>
            <person name="Bellgard M.I."/>
        </authorList>
    </citation>
    <scope>NUCLEOTIDE SEQUENCE</scope>
    <source>
        <tissue evidence="1">Shoot tissue taken approximately 20 cm above the soil surface</tissue>
    </source>
</reference>
<organism evidence="1">
    <name type="scientific">Arundo donax</name>
    <name type="common">Giant reed</name>
    <name type="synonym">Donax arundinaceus</name>
    <dbReference type="NCBI Taxonomy" id="35708"/>
    <lineage>
        <taxon>Eukaryota</taxon>
        <taxon>Viridiplantae</taxon>
        <taxon>Streptophyta</taxon>
        <taxon>Embryophyta</taxon>
        <taxon>Tracheophyta</taxon>
        <taxon>Spermatophyta</taxon>
        <taxon>Magnoliopsida</taxon>
        <taxon>Liliopsida</taxon>
        <taxon>Poales</taxon>
        <taxon>Poaceae</taxon>
        <taxon>PACMAD clade</taxon>
        <taxon>Arundinoideae</taxon>
        <taxon>Arundineae</taxon>
        <taxon>Arundo</taxon>
    </lineage>
</organism>
<evidence type="ECO:0000313" key="1">
    <source>
        <dbReference type="EMBL" id="JAD28465.1"/>
    </source>
</evidence>
<proteinExistence type="predicted"/>
<protein>
    <submittedName>
        <fullName evidence="1">Uncharacterized protein</fullName>
    </submittedName>
</protein>
<dbReference type="EMBL" id="GBRH01269430">
    <property type="protein sequence ID" value="JAD28465.1"/>
    <property type="molecule type" value="Transcribed_RNA"/>
</dbReference>
<reference evidence="1" key="1">
    <citation type="submission" date="2014-09" db="EMBL/GenBank/DDBJ databases">
        <authorList>
            <person name="Magalhaes I.L.F."/>
            <person name="Oliveira U."/>
            <person name="Santos F.R."/>
            <person name="Vidigal T.H.D.A."/>
            <person name="Brescovit A.D."/>
            <person name="Santos A.J."/>
        </authorList>
    </citation>
    <scope>NUCLEOTIDE SEQUENCE</scope>
    <source>
        <tissue evidence="1">Shoot tissue taken approximately 20 cm above the soil surface</tissue>
    </source>
</reference>
<sequence>MELESIRTNLLNFQHHFIGFHSIKVVLFFSN</sequence>